<keyword evidence="1" id="KW-0812">Transmembrane</keyword>
<name>A0A197JE73_9FUNG</name>
<dbReference type="EMBL" id="KV442119">
    <property type="protein sequence ID" value="OAQ23442.1"/>
    <property type="molecule type" value="Genomic_DNA"/>
</dbReference>
<keyword evidence="1" id="KW-0472">Membrane</keyword>
<evidence type="ECO:0000256" key="1">
    <source>
        <dbReference type="SAM" id="Phobius"/>
    </source>
</evidence>
<evidence type="ECO:0000313" key="3">
    <source>
        <dbReference type="Proteomes" id="UP000078512"/>
    </source>
</evidence>
<protein>
    <submittedName>
        <fullName evidence="2">Uncharacterized protein</fullName>
    </submittedName>
</protein>
<evidence type="ECO:0000313" key="2">
    <source>
        <dbReference type="EMBL" id="OAQ23442.1"/>
    </source>
</evidence>
<accession>A0A197JE73</accession>
<feature type="transmembrane region" description="Helical" evidence="1">
    <location>
        <begin position="95"/>
        <end position="120"/>
    </location>
</feature>
<feature type="transmembrane region" description="Helical" evidence="1">
    <location>
        <begin position="58"/>
        <end position="83"/>
    </location>
</feature>
<keyword evidence="1" id="KW-1133">Transmembrane helix</keyword>
<dbReference type="AlphaFoldDB" id="A0A197JE73"/>
<keyword evidence="3" id="KW-1185">Reference proteome</keyword>
<organism evidence="2 3">
    <name type="scientific">Linnemannia elongata AG-77</name>
    <dbReference type="NCBI Taxonomy" id="1314771"/>
    <lineage>
        <taxon>Eukaryota</taxon>
        <taxon>Fungi</taxon>
        <taxon>Fungi incertae sedis</taxon>
        <taxon>Mucoromycota</taxon>
        <taxon>Mortierellomycotina</taxon>
        <taxon>Mortierellomycetes</taxon>
        <taxon>Mortierellales</taxon>
        <taxon>Mortierellaceae</taxon>
        <taxon>Linnemannia</taxon>
    </lineage>
</organism>
<reference evidence="2 3" key="1">
    <citation type="submission" date="2016-05" db="EMBL/GenBank/DDBJ databases">
        <title>Genome sequencing reveals origins of a unique bacterial endosymbiosis in the earliest lineages of terrestrial Fungi.</title>
        <authorList>
            <consortium name="DOE Joint Genome Institute"/>
            <person name="Uehling J."/>
            <person name="Gryganskyi A."/>
            <person name="Hameed K."/>
            <person name="Tschaplinski T."/>
            <person name="Misztal P."/>
            <person name="Wu S."/>
            <person name="Desiro A."/>
            <person name="Vande Pol N."/>
            <person name="Du Z.-Y."/>
            <person name="Zienkiewicz A."/>
            <person name="Zienkiewicz K."/>
            <person name="Morin E."/>
            <person name="Tisserant E."/>
            <person name="Splivallo R."/>
            <person name="Hainaut M."/>
            <person name="Henrissat B."/>
            <person name="Ohm R."/>
            <person name="Kuo A."/>
            <person name="Yan J."/>
            <person name="Lipzen A."/>
            <person name="Nolan M."/>
            <person name="Labutti K."/>
            <person name="Barry K."/>
            <person name="Goldstein A."/>
            <person name="Labbe J."/>
            <person name="Schadt C."/>
            <person name="Tuskan G."/>
            <person name="Grigoriev I."/>
            <person name="Martin F."/>
            <person name="Vilgalys R."/>
            <person name="Bonito G."/>
        </authorList>
    </citation>
    <scope>NUCLEOTIDE SEQUENCE [LARGE SCALE GENOMIC DNA]</scope>
    <source>
        <strain evidence="2 3">AG-77</strain>
    </source>
</reference>
<sequence length="131" mass="15371">MNPPPPSHSALLFCSPFFFPLPHISLYCPPRYPSSRFLSHSYFARNYPARNFPFLTHYLSLFLLLSFSLFLFPVLFLSLPFFVFISCLFTHHQHLFFMGINVPSFPQLLTIIHNVIYSLFANSFSNWLFLP</sequence>
<dbReference type="Proteomes" id="UP000078512">
    <property type="component" value="Unassembled WGS sequence"/>
</dbReference>
<proteinExistence type="predicted"/>
<gene>
    <name evidence="2" type="ORF">K457DRAFT_209954</name>
</gene>